<gene>
    <name evidence="8" type="ORF">HQ393_14240</name>
</gene>
<dbReference type="InterPro" id="IPR029063">
    <property type="entry name" value="SAM-dependent_MTases_sf"/>
</dbReference>
<dbReference type="Gene3D" id="3.40.50.150">
    <property type="entry name" value="Vaccinia Virus protein VP39"/>
    <property type="match status" value="1"/>
</dbReference>
<evidence type="ECO:0000256" key="1">
    <source>
        <dbReference type="ARBA" id="ARBA00001541"/>
    </source>
</evidence>
<dbReference type="InterPro" id="IPR050903">
    <property type="entry name" value="Bact_Chemotaxis_MeTrfase"/>
</dbReference>
<dbReference type="PRINTS" id="PR00996">
    <property type="entry name" value="CHERMTFRASE"/>
</dbReference>
<evidence type="ECO:0000256" key="6">
    <source>
        <dbReference type="PIRSR" id="PIRSR000410-1"/>
    </source>
</evidence>
<dbReference type="PIRSF" id="PIRSF000410">
    <property type="entry name" value="CheR"/>
    <property type="match status" value="1"/>
</dbReference>
<accession>A0A7H9BMJ3</accession>
<evidence type="ECO:0000256" key="2">
    <source>
        <dbReference type="ARBA" id="ARBA00022603"/>
    </source>
</evidence>
<feature type="binding site" evidence="6">
    <location>
        <position position="113"/>
    </location>
    <ligand>
        <name>S-adenosyl-L-methionine</name>
        <dbReference type="ChEBI" id="CHEBI:59789"/>
    </ligand>
</feature>
<dbReference type="InterPro" id="IPR036804">
    <property type="entry name" value="CheR_N_sf"/>
</dbReference>
<evidence type="ECO:0000259" key="7">
    <source>
        <dbReference type="PROSITE" id="PS50123"/>
    </source>
</evidence>
<name>A0A7H9BMJ3_9NEIS</name>
<dbReference type="SMART" id="SM00138">
    <property type="entry name" value="MeTrc"/>
    <property type="match status" value="1"/>
</dbReference>
<keyword evidence="3 5" id="KW-0808">Transferase</keyword>
<feature type="binding site" evidence="6">
    <location>
        <position position="137"/>
    </location>
    <ligand>
        <name>S-adenosyl-L-methionine</name>
        <dbReference type="ChEBI" id="CHEBI:59789"/>
    </ligand>
</feature>
<dbReference type="Gene3D" id="1.10.155.10">
    <property type="entry name" value="Chemotaxis receptor methyltransferase CheR, N-terminal domain"/>
    <property type="match status" value="1"/>
</dbReference>
<evidence type="ECO:0000313" key="8">
    <source>
        <dbReference type="EMBL" id="QLG89311.1"/>
    </source>
</evidence>
<dbReference type="PANTHER" id="PTHR24422:SF26">
    <property type="entry name" value="CHEMOTAXIS PROTEIN METHYLTRANSFERASE"/>
    <property type="match status" value="1"/>
</dbReference>
<keyword evidence="4 5" id="KW-0949">S-adenosyl-L-methionine</keyword>
<dbReference type="EMBL" id="CP058627">
    <property type="protein sequence ID" value="QLG89311.1"/>
    <property type="molecule type" value="Genomic_DNA"/>
</dbReference>
<keyword evidence="2 5" id="KW-0489">Methyltransferase</keyword>
<feature type="binding site" evidence="6">
    <location>
        <position position="79"/>
    </location>
    <ligand>
        <name>S-adenosyl-L-methionine</name>
        <dbReference type="ChEBI" id="CHEBI:59789"/>
    </ligand>
</feature>
<dbReference type="CDD" id="cd02440">
    <property type="entry name" value="AdoMet_MTases"/>
    <property type="match status" value="1"/>
</dbReference>
<evidence type="ECO:0000313" key="9">
    <source>
        <dbReference type="Proteomes" id="UP000509597"/>
    </source>
</evidence>
<evidence type="ECO:0000256" key="5">
    <source>
        <dbReference type="PIRNR" id="PIRNR000410"/>
    </source>
</evidence>
<dbReference type="SUPFAM" id="SSF47757">
    <property type="entry name" value="Chemotaxis receptor methyltransferase CheR, N-terminal domain"/>
    <property type="match status" value="1"/>
</dbReference>
<dbReference type="GO" id="GO:0032259">
    <property type="term" value="P:methylation"/>
    <property type="evidence" value="ECO:0007669"/>
    <property type="project" value="UniProtKB-KW"/>
</dbReference>
<dbReference type="EC" id="2.1.1.80" evidence="5"/>
<feature type="domain" description="CheR-type methyltransferase" evidence="7">
    <location>
        <begin position="1"/>
        <end position="267"/>
    </location>
</feature>
<dbReference type="PROSITE" id="PS50123">
    <property type="entry name" value="CHER"/>
    <property type="match status" value="1"/>
</dbReference>
<comment type="function">
    <text evidence="5">Methylation of the membrane-bound methyl-accepting chemotaxis proteins (MCP) to form gamma-glutamyl methyl ester residues in MCP.</text>
</comment>
<dbReference type="InterPro" id="IPR000780">
    <property type="entry name" value="CheR_MeTrfase"/>
</dbReference>
<dbReference type="PANTHER" id="PTHR24422">
    <property type="entry name" value="CHEMOTAXIS PROTEIN METHYLTRANSFERASE"/>
    <property type="match status" value="1"/>
</dbReference>
<dbReference type="Proteomes" id="UP000509597">
    <property type="component" value="Chromosome"/>
</dbReference>
<organism evidence="8 9">
    <name type="scientific">Chitinibacter bivalviorum</name>
    <dbReference type="NCBI Taxonomy" id="2739434"/>
    <lineage>
        <taxon>Bacteria</taxon>
        <taxon>Pseudomonadati</taxon>
        <taxon>Pseudomonadota</taxon>
        <taxon>Betaproteobacteria</taxon>
        <taxon>Neisseriales</taxon>
        <taxon>Chitinibacteraceae</taxon>
        <taxon>Chitinibacter</taxon>
    </lineage>
</organism>
<dbReference type="AlphaFoldDB" id="A0A7H9BMJ3"/>
<evidence type="ECO:0000256" key="4">
    <source>
        <dbReference type="ARBA" id="ARBA00022691"/>
    </source>
</evidence>
<dbReference type="InterPro" id="IPR026024">
    <property type="entry name" value="Chemotaxis_MeTrfase_CheR"/>
</dbReference>
<proteinExistence type="predicted"/>
<dbReference type="InterPro" id="IPR022642">
    <property type="entry name" value="CheR_C"/>
</dbReference>
<evidence type="ECO:0000256" key="3">
    <source>
        <dbReference type="ARBA" id="ARBA00022679"/>
    </source>
</evidence>
<comment type="catalytic activity">
    <reaction evidence="1 5">
        <text>L-glutamyl-[protein] + S-adenosyl-L-methionine = [protein]-L-glutamate 5-O-methyl ester + S-adenosyl-L-homocysteine</text>
        <dbReference type="Rhea" id="RHEA:24452"/>
        <dbReference type="Rhea" id="RHEA-COMP:10208"/>
        <dbReference type="Rhea" id="RHEA-COMP:10311"/>
        <dbReference type="ChEBI" id="CHEBI:29973"/>
        <dbReference type="ChEBI" id="CHEBI:57856"/>
        <dbReference type="ChEBI" id="CHEBI:59789"/>
        <dbReference type="ChEBI" id="CHEBI:82795"/>
        <dbReference type="EC" id="2.1.1.80"/>
    </reaction>
</comment>
<sequence>MQLSDATFQRYSQWMKAQTGVHFTDIKKTLVTQRLMRRLHARKIDTFEAYFRLLTHKDEEAERQLALDLLTTHETFFFREPKHFDWLKQFLLQPRPHSQVLRFWSAAASSGEEVWSIAMMLADCLGVAGPWQLMGSDISQPVIDKARGGHYVMQRCDGIPVNYLKKFCLKGQGTQLNTLLIMRELRQRVEFKVINLIEEFPSMAPFDVIFLRNVLIYFDIETKAQVVNRCIQRLQPGGFLLVSHSESLNGMSSQLRLIQAGIYQKTL</sequence>
<protein>
    <recommendedName>
        <fullName evidence="5">Chemotaxis protein methyltransferase</fullName>
        <ecNumber evidence="5">2.1.1.80</ecNumber>
    </recommendedName>
</protein>
<dbReference type="InterPro" id="IPR022641">
    <property type="entry name" value="CheR_N"/>
</dbReference>
<keyword evidence="9" id="KW-1185">Reference proteome</keyword>
<feature type="binding site" evidence="6">
    <location>
        <position position="75"/>
    </location>
    <ligand>
        <name>S-adenosyl-L-methionine</name>
        <dbReference type="ChEBI" id="CHEBI:59789"/>
    </ligand>
</feature>
<feature type="binding site" evidence="6">
    <location>
        <begin position="212"/>
        <end position="213"/>
    </location>
    <ligand>
        <name>S-adenosyl-L-methionine</name>
        <dbReference type="ChEBI" id="CHEBI:59789"/>
    </ligand>
</feature>
<reference evidence="8 9" key="1">
    <citation type="submission" date="2020-07" db="EMBL/GenBank/DDBJ databases">
        <title>Complete genome sequence of Chitinibacter sp. 2T18.</title>
        <authorList>
            <person name="Bae J.-W."/>
            <person name="Choi J.-W."/>
        </authorList>
    </citation>
    <scope>NUCLEOTIDE SEQUENCE [LARGE SCALE GENOMIC DNA]</scope>
    <source>
        <strain evidence="8 9">2T18</strain>
    </source>
</reference>
<dbReference type="GO" id="GO:0008983">
    <property type="term" value="F:protein-glutamate O-methyltransferase activity"/>
    <property type="evidence" value="ECO:0007669"/>
    <property type="project" value="UniProtKB-EC"/>
</dbReference>
<dbReference type="KEGG" id="chiz:HQ393_14240"/>
<dbReference type="Pfam" id="PF03705">
    <property type="entry name" value="CheR_N"/>
    <property type="match status" value="1"/>
</dbReference>
<dbReference type="RefSeq" id="WP_179355831.1">
    <property type="nucleotide sequence ID" value="NZ_CP058627.1"/>
</dbReference>
<feature type="binding site" evidence="6">
    <location>
        <begin position="195"/>
        <end position="196"/>
    </location>
    <ligand>
        <name>S-adenosyl-L-methionine</name>
        <dbReference type="ChEBI" id="CHEBI:59789"/>
    </ligand>
</feature>
<dbReference type="SUPFAM" id="SSF53335">
    <property type="entry name" value="S-adenosyl-L-methionine-dependent methyltransferases"/>
    <property type="match status" value="1"/>
</dbReference>
<dbReference type="Pfam" id="PF01739">
    <property type="entry name" value="CheR"/>
    <property type="match status" value="1"/>
</dbReference>